<dbReference type="PANTHER" id="PTHR42844:SF1">
    <property type="entry name" value="DIHYDRONEOPTERIN ALDOLASE 1-RELATED"/>
    <property type="match status" value="1"/>
</dbReference>
<dbReference type="InterPro" id="IPR006156">
    <property type="entry name" value="Dihydroneopterin_aldolase"/>
</dbReference>
<organism evidence="8 9">
    <name type="scientific">Cruoricaptor ignavus</name>
    <dbReference type="NCBI Taxonomy" id="1118202"/>
    <lineage>
        <taxon>Bacteria</taxon>
        <taxon>Pseudomonadati</taxon>
        <taxon>Bacteroidota</taxon>
        <taxon>Flavobacteriia</taxon>
        <taxon>Flavobacteriales</taxon>
        <taxon>Weeksellaceae</taxon>
        <taxon>Cruoricaptor</taxon>
    </lineage>
</organism>
<evidence type="ECO:0000313" key="9">
    <source>
        <dbReference type="Proteomes" id="UP000184335"/>
    </source>
</evidence>
<comment type="pathway">
    <text evidence="2 6">Cofactor biosynthesis; tetrahydrofolate biosynthesis; 2-amino-4-hydroxy-6-hydroxymethyl-7,8-dihydropteridine diphosphate from 7,8-dihydroneopterin triphosphate: step 3/4.</text>
</comment>
<evidence type="ECO:0000256" key="4">
    <source>
        <dbReference type="ARBA" id="ARBA00022909"/>
    </source>
</evidence>
<dbReference type="GO" id="GO:0046654">
    <property type="term" value="P:tetrahydrofolate biosynthetic process"/>
    <property type="evidence" value="ECO:0007669"/>
    <property type="project" value="UniProtKB-UniRule"/>
</dbReference>
<dbReference type="EMBL" id="FQYI01000001">
    <property type="protein sequence ID" value="SHI34087.1"/>
    <property type="molecule type" value="Genomic_DNA"/>
</dbReference>
<dbReference type="AlphaFoldDB" id="A0A1M6ACC8"/>
<proteinExistence type="inferred from homology"/>
<dbReference type="EC" id="4.1.2.25" evidence="6"/>
<sequence length="119" mass="13485">MNSKIFIENLKIYAYHGVLPEEKIIGTYYFVNAEFHADLWKAADTDDLNDGISYADLNDIIREEMLIPSKLLENVAGRIIKKIHEKFPQISFVKIKITKTAPPMNGECSGASVEFSAEF</sequence>
<dbReference type="GO" id="GO:0005737">
    <property type="term" value="C:cytoplasm"/>
    <property type="evidence" value="ECO:0007669"/>
    <property type="project" value="TreeGrafter"/>
</dbReference>
<dbReference type="NCBIfam" id="TIGR00526">
    <property type="entry name" value="folB_dom"/>
    <property type="match status" value="1"/>
</dbReference>
<dbReference type="OrthoDB" id="9803748at2"/>
<evidence type="ECO:0000256" key="1">
    <source>
        <dbReference type="ARBA" id="ARBA00001353"/>
    </source>
</evidence>
<keyword evidence="4 6" id="KW-0289">Folate biosynthesis</keyword>
<keyword evidence="9" id="KW-1185">Reference proteome</keyword>
<gene>
    <name evidence="8" type="ORF">SAMN05443429_101238</name>
</gene>
<dbReference type="Proteomes" id="UP000184335">
    <property type="component" value="Unassembled WGS sequence"/>
</dbReference>
<dbReference type="InterPro" id="IPR043133">
    <property type="entry name" value="GTP-CH-I_C/QueF"/>
</dbReference>
<dbReference type="Pfam" id="PF02152">
    <property type="entry name" value="FolB"/>
    <property type="match status" value="1"/>
</dbReference>
<dbReference type="SUPFAM" id="SSF55620">
    <property type="entry name" value="Tetrahydrobiopterin biosynthesis enzymes-like"/>
    <property type="match status" value="1"/>
</dbReference>
<evidence type="ECO:0000259" key="7">
    <source>
        <dbReference type="SMART" id="SM00905"/>
    </source>
</evidence>
<keyword evidence="5 6" id="KW-0456">Lyase</keyword>
<comment type="catalytic activity">
    <reaction evidence="1 6">
        <text>7,8-dihydroneopterin = 6-hydroxymethyl-7,8-dihydropterin + glycolaldehyde</text>
        <dbReference type="Rhea" id="RHEA:10540"/>
        <dbReference type="ChEBI" id="CHEBI:17001"/>
        <dbReference type="ChEBI" id="CHEBI:17071"/>
        <dbReference type="ChEBI" id="CHEBI:44841"/>
        <dbReference type="EC" id="4.1.2.25"/>
    </reaction>
</comment>
<evidence type="ECO:0000256" key="2">
    <source>
        <dbReference type="ARBA" id="ARBA00005013"/>
    </source>
</evidence>
<dbReference type="RefSeq" id="WP_073177525.1">
    <property type="nucleotide sequence ID" value="NZ_FQYI01000001.1"/>
</dbReference>
<dbReference type="STRING" id="1118202.SAMN05443429_101238"/>
<feature type="domain" description="Dihydroneopterin aldolase/epimerase" evidence="7">
    <location>
        <begin position="5"/>
        <end position="117"/>
    </location>
</feature>
<evidence type="ECO:0000313" key="8">
    <source>
        <dbReference type="EMBL" id="SHI34087.1"/>
    </source>
</evidence>
<reference evidence="8 9" key="1">
    <citation type="submission" date="2016-11" db="EMBL/GenBank/DDBJ databases">
        <authorList>
            <person name="Jaros S."/>
            <person name="Januszkiewicz K."/>
            <person name="Wedrychowicz H."/>
        </authorList>
    </citation>
    <scope>NUCLEOTIDE SEQUENCE [LARGE SCALE GENOMIC DNA]</scope>
    <source>
        <strain evidence="8 9">DSM 25479</strain>
    </source>
</reference>
<dbReference type="GO" id="GO:0004150">
    <property type="term" value="F:dihydroneopterin aldolase activity"/>
    <property type="evidence" value="ECO:0007669"/>
    <property type="project" value="UniProtKB-UniRule"/>
</dbReference>
<dbReference type="Gene3D" id="3.30.1130.10">
    <property type="match status" value="1"/>
</dbReference>
<dbReference type="InterPro" id="IPR006157">
    <property type="entry name" value="FolB_dom"/>
</dbReference>
<evidence type="ECO:0000256" key="3">
    <source>
        <dbReference type="ARBA" id="ARBA00005708"/>
    </source>
</evidence>
<protein>
    <recommendedName>
        <fullName evidence="6">7,8-dihydroneopterin aldolase</fullName>
        <ecNumber evidence="6">4.1.2.25</ecNumber>
    </recommendedName>
</protein>
<accession>A0A1M6ACC8</accession>
<dbReference type="PANTHER" id="PTHR42844">
    <property type="entry name" value="DIHYDRONEOPTERIN ALDOLASE 1-RELATED"/>
    <property type="match status" value="1"/>
</dbReference>
<dbReference type="SMART" id="SM00905">
    <property type="entry name" value="FolB"/>
    <property type="match status" value="1"/>
</dbReference>
<dbReference type="GO" id="GO:0046656">
    <property type="term" value="P:folic acid biosynthetic process"/>
    <property type="evidence" value="ECO:0007669"/>
    <property type="project" value="UniProtKB-UniRule"/>
</dbReference>
<name>A0A1M6ACC8_9FLAO</name>
<dbReference type="UniPathway" id="UPA00077">
    <property type="reaction ID" value="UER00154"/>
</dbReference>
<comment type="similarity">
    <text evidence="3 6">Belongs to the DHNA family.</text>
</comment>
<evidence type="ECO:0000256" key="6">
    <source>
        <dbReference type="RuleBase" id="RU362079"/>
    </source>
</evidence>
<comment type="function">
    <text evidence="6">Catalyzes the conversion of 7,8-dihydroneopterin to 6-hydroxymethyl-7,8-dihydropterin.</text>
</comment>
<dbReference type="NCBIfam" id="TIGR00525">
    <property type="entry name" value="folB"/>
    <property type="match status" value="1"/>
</dbReference>
<evidence type="ECO:0000256" key="5">
    <source>
        <dbReference type="ARBA" id="ARBA00023239"/>
    </source>
</evidence>